<feature type="transmembrane region" description="Helical" evidence="5">
    <location>
        <begin position="12"/>
        <end position="32"/>
    </location>
</feature>
<evidence type="ECO:0000256" key="5">
    <source>
        <dbReference type="SAM" id="Phobius"/>
    </source>
</evidence>
<evidence type="ECO:0000256" key="1">
    <source>
        <dbReference type="ARBA" id="ARBA00004141"/>
    </source>
</evidence>
<feature type="transmembrane region" description="Helical" evidence="5">
    <location>
        <begin position="268"/>
        <end position="285"/>
    </location>
</feature>
<evidence type="ECO:0000313" key="7">
    <source>
        <dbReference type="EMBL" id="MDO3381349.1"/>
    </source>
</evidence>
<feature type="transmembrane region" description="Helical" evidence="5">
    <location>
        <begin position="350"/>
        <end position="371"/>
    </location>
</feature>
<dbReference type="InterPro" id="IPR036259">
    <property type="entry name" value="MFS_trans_sf"/>
</dbReference>
<keyword evidence="2 5" id="KW-0812">Transmembrane</keyword>
<dbReference type="RefSeq" id="WP_302711485.1">
    <property type="nucleotide sequence ID" value="NZ_JAULRT010000035.1"/>
</dbReference>
<dbReference type="SUPFAM" id="SSF103473">
    <property type="entry name" value="MFS general substrate transporter"/>
    <property type="match status" value="1"/>
</dbReference>
<feature type="transmembrane region" description="Helical" evidence="5">
    <location>
        <begin position="239"/>
        <end position="256"/>
    </location>
</feature>
<evidence type="ECO:0000313" key="8">
    <source>
        <dbReference type="Proteomes" id="UP001168380"/>
    </source>
</evidence>
<dbReference type="PROSITE" id="PS50850">
    <property type="entry name" value="MFS"/>
    <property type="match status" value="1"/>
</dbReference>
<evidence type="ECO:0000256" key="2">
    <source>
        <dbReference type="ARBA" id="ARBA00022692"/>
    </source>
</evidence>
<gene>
    <name evidence="7" type="ORF">QWI16_04135</name>
</gene>
<comment type="subcellular location">
    <subcellularLocation>
        <location evidence="1">Membrane</location>
        <topology evidence="1">Multi-pass membrane protein</topology>
    </subcellularLocation>
</comment>
<dbReference type="InterPro" id="IPR011701">
    <property type="entry name" value="MFS"/>
</dbReference>
<dbReference type="EMBL" id="JAULRT010000035">
    <property type="protein sequence ID" value="MDO3381349.1"/>
    <property type="molecule type" value="Genomic_DNA"/>
</dbReference>
<feature type="transmembrane region" description="Helical" evidence="5">
    <location>
        <begin position="291"/>
        <end position="311"/>
    </location>
</feature>
<sequence length="380" mass="39045">MISADTPASRLATRLGFLVAGFGIACWAPMVPFIKHKLAIDESILGLLILCIGVGSVCAMVLSGIIAARMGSRPVILASGFSLLLILPLLTVMDSPMTMGLVLLAFGAALGSLDVVINLHAVEVEQAAGTHLMSGFHALFSLGGFLGAALMTALLSLGSNLLFASLACALIMLAAMAVAAPQLLRDKPAASDTLFVFPKGIVLLLAALTAIAFLMEGAILDWSALLITQQGRVSEARGGLGYMLFAIAMVTGRFSGDSLATRLGDLALLHYSGWLAVLGFVVLLASPWTIVALSGFLLIGLGAANIVPVLFRRAGRQSLMPAALAIAAVTTTGYAGILLGPALIGFVAHWIGLATSFWLLAAMMVLIPLGAKAATKPAGA</sequence>
<evidence type="ECO:0000259" key="6">
    <source>
        <dbReference type="PROSITE" id="PS50850"/>
    </source>
</evidence>
<organism evidence="7 8">
    <name type="scientific">Gilvimarinus algae</name>
    <dbReference type="NCBI Taxonomy" id="3058037"/>
    <lineage>
        <taxon>Bacteria</taxon>
        <taxon>Pseudomonadati</taxon>
        <taxon>Pseudomonadota</taxon>
        <taxon>Gammaproteobacteria</taxon>
        <taxon>Cellvibrionales</taxon>
        <taxon>Cellvibrionaceae</taxon>
        <taxon>Gilvimarinus</taxon>
    </lineage>
</organism>
<feature type="transmembrane region" description="Helical" evidence="5">
    <location>
        <begin position="134"/>
        <end position="155"/>
    </location>
</feature>
<evidence type="ECO:0000256" key="4">
    <source>
        <dbReference type="ARBA" id="ARBA00023136"/>
    </source>
</evidence>
<dbReference type="Proteomes" id="UP001168380">
    <property type="component" value="Unassembled WGS sequence"/>
</dbReference>
<feature type="transmembrane region" description="Helical" evidence="5">
    <location>
        <begin position="161"/>
        <end position="184"/>
    </location>
</feature>
<feature type="transmembrane region" description="Helical" evidence="5">
    <location>
        <begin position="323"/>
        <end position="344"/>
    </location>
</feature>
<feature type="transmembrane region" description="Helical" evidence="5">
    <location>
        <begin position="99"/>
        <end position="122"/>
    </location>
</feature>
<dbReference type="Gene3D" id="1.20.1250.20">
    <property type="entry name" value="MFS general substrate transporter like domains"/>
    <property type="match status" value="2"/>
</dbReference>
<dbReference type="InterPro" id="IPR020846">
    <property type="entry name" value="MFS_dom"/>
</dbReference>
<dbReference type="PANTHER" id="PTHR23514">
    <property type="entry name" value="BYPASS OF STOP CODON PROTEIN 6"/>
    <property type="match status" value="1"/>
</dbReference>
<feature type="transmembrane region" description="Helical" evidence="5">
    <location>
        <begin position="75"/>
        <end position="93"/>
    </location>
</feature>
<dbReference type="CDD" id="cd17393">
    <property type="entry name" value="MFS_MosC_like"/>
    <property type="match status" value="1"/>
</dbReference>
<feature type="transmembrane region" description="Helical" evidence="5">
    <location>
        <begin position="44"/>
        <end position="68"/>
    </location>
</feature>
<proteinExistence type="predicted"/>
<name>A0ABT8TB67_9GAMM</name>
<dbReference type="Pfam" id="PF07690">
    <property type="entry name" value="MFS_1"/>
    <property type="match status" value="1"/>
</dbReference>
<feature type="transmembrane region" description="Helical" evidence="5">
    <location>
        <begin position="196"/>
        <end position="219"/>
    </location>
</feature>
<feature type="domain" description="Major facilitator superfamily (MFS) profile" evidence="6">
    <location>
        <begin position="1"/>
        <end position="182"/>
    </location>
</feature>
<evidence type="ECO:0000256" key="3">
    <source>
        <dbReference type="ARBA" id="ARBA00022989"/>
    </source>
</evidence>
<protein>
    <submittedName>
        <fullName evidence="7">MFS transporter</fullName>
    </submittedName>
</protein>
<dbReference type="PANTHER" id="PTHR23514:SF13">
    <property type="entry name" value="INNER MEMBRANE PROTEIN YBJJ"/>
    <property type="match status" value="1"/>
</dbReference>
<keyword evidence="3 5" id="KW-1133">Transmembrane helix</keyword>
<dbReference type="InterPro" id="IPR051788">
    <property type="entry name" value="MFS_Transporter"/>
</dbReference>
<keyword evidence="4 5" id="KW-0472">Membrane</keyword>
<comment type="caution">
    <text evidence="7">The sequence shown here is derived from an EMBL/GenBank/DDBJ whole genome shotgun (WGS) entry which is preliminary data.</text>
</comment>
<reference evidence="7" key="1">
    <citation type="submission" date="2023-07" db="EMBL/GenBank/DDBJ databases">
        <title>Gilvimarinus algae sp. nov., isolated from the surface of Kelp.</title>
        <authorList>
            <person name="Sun Y.Y."/>
            <person name="Gong Y."/>
            <person name="Du Z.J."/>
        </authorList>
    </citation>
    <scope>NUCLEOTIDE SEQUENCE</scope>
    <source>
        <strain evidence="7">SDUM040014</strain>
    </source>
</reference>
<accession>A0ABT8TB67</accession>
<keyword evidence="8" id="KW-1185">Reference proteome</keyword>